<accession>A0A0F9GP47</accession>
<evidence type="ECO:0000313" key="1">
    <source>
        <dbReference type="EMBL" id="KKM00680.1"/>
    </source>
</evidence>
<organism evidence="1">
    <name type="scientific">marine sediment metagenome</name>
    <dbReference type="NCBI Taxonomy" id="412755"/>
    <lineage>
        <taxon>unclassified sequences</taxon>
        <taxon>metagenomes</taxon>
        <taxon>ecological metagenomes</taxon>
    </lineage>
</organism>
<proteinExistence type="predicted"/>
<reference evidence="1" key="1">
    <citation type="journal article" date="2015" name="Nature">
        <title>Complex archaea that bridge the gap between prokaryotes and eukaryotes.</title>
        <authorList>
            <person name="Spang A."/>
            <person name="Saw J.H."/>
            <person name="Jorgensen S.L."/>
            <person name="Zaremba-Niedzwiedzka K."/>
            <person name="Martijn J."/>
            <person name="Lind A.E."/>
            <person name="van Eijk R."/>
            <person name="Schleper C."/>
            <person name="Guy L."/>
            <person name="Ettema T.J."/>
        </authorList>
    </citation>
    <scope>NUCLEOTIDE SEQUENCE</scope>
</reference>
<name>A0A0F9GP47_9ZZZZ</name>
<gene>
    <name evidence="1" type="ORF">LCGC14_1801990</name>
</gene>
<sequence length="99" mass="10390">MAIKHIDNGVNVTTAGTAVPLSATRIVAGWVFLQAKTANTGKIYVGESDVSSTSKMVELSATDGFTFPDNAVPSMYDLKDIYIDASVSGEGVWVGYGIV</sequence>
<comment type="caution">
    <text evidence="1">The sequence shown here is derived from an EMBL/GenBank/DDBJ whole genome shotgun (WGS) entry which is preliminary data.</text>
</comment>
<dbReference type="EMBL" id="LAZR01017376">
    <property type="protein sequence ID" value="KKM00680.1"/>
    <property type="molecule type" value="Genomic_DNA"/>
</dbReference>
<dbReference type="AlphaFoldDB" id="A0A0F9GP47"/>
<protein>
    <submittedName>
        <fullName evidence="1">Uncharacterized protein</fullName>
    </submittedName>
</protein>